<sequence>MRLILFVFLSIVMRWSGTNTVSSLKKNPNKFHNQIPCPLAPSFPVDENPFSQSGEFPAYNVARNALKSLPIRSMALVCLTWCHSRAFAVPPINWF</sequence>
<feature type="chain" id="PRO_5014643164" evidence="1">
    <location>
        <begin position="18"/>
        <end position="95"/>
    </location>
</feature>
<proteinExistence type="predicted"/>
<protein>
    <submittedName>
        <fullName evidence="2">Putative secreted peptide</fullName>
    </submittedName>
</protein>
<dbReference type="AlphaFoldDB" id="A0A2M3ZW47"/>
<feature type="signal peptide" evidence="1">
    <location>
        <begin position="1"/>
        <end position="17"/>
    </location>
</feature>
<reference evidence="2" key="1">
    <citation type="submission" date="2018-01" db="EMBL/GenBank/DDBJ databases">
        <title>An insight into the sialome of Amazonian anophelines.</title>
        <authorList>
            <person name="Ribeiro J.M."/>
            <person name="Scarpassa V."/>
            <person name="Calvo E."/>
        </authorList>
    </citation>
    <scope>NUCLEOTIDE SEQUENCE</scope>
    <source>
        <tissue evidence="2">Salivary glands</tissue>
    </source>
</reference>
<evidence type="ECO:0000256" key="1">
    <source>
        <dbReference type="SAM" id="SignalP"/>
    </source>
</evidence>
<keyword evidence="1" id="KW-0732">Signal</keyword>
<evidence type="ECO:0000313" key="2">
    <source>
        <dbReference type="EMBL" id="MBW32729.1"/>
    </source>
</evidence>
<organism evidence="2">
    <name type="scientific">Anopheles braziliensis</name>
    <dbReference type="NCBI Taxonomy" id="58242"/>
    <lineage>
        <taxon>Eukaryota</taxon>
        <taxon>Metazoa</taxon>
        <taxon>Ecdysozoa</taxon>
        <taxon>Arthropoda</taxon>
        <taxon>Hexapoda</taxon>
        <taxon>Insecta</taxon>
        <taxon>Pterygota</taxon>
        <taxon>Neoptera</taxon>
        <taxon>Endopterygota</taxon>
        <taxon>Diptera</taxon>
        <taxon>Nematocera</taxon>
        <taxon>Culicoidea</taxon>
        <taxon>Culicidae</taxon>
        <taxon>Anophelinae</taxon>
        <taxon>Anopheles</taxon>
    </lineage>
</organism>
<name>A0A2M3ZW47_9DIPT</name>
<dbReference type="EMBL" id="GGFM01011978">
    <property type="protein sequence ID" value="MBW32729.1"/>
    <property type="molecule type" value="Transcribed_RNA"/>
</dbReference>
<accession>A0A2M3ZW47</accession>